<dbReference type="Proteomes" id="UP000005953">
    <property type="component" value="Unassembled WGS sequence"/>
</dbReference>
<reference evidence="1 2" key="1">
    <citation type="submission" date="2006-02" db="EMBL/GenBank/DDBJ databases">
        <authorList>
            <person name="Pinhassi J."/>
            <person name="Pedros-Alio C."/>
            <person name="Ferriera S."/>
            <person name="Johnson J."/>
            <person name="Kravitz S."/>
            <person name="Halpern A."/>
            <person name="Remington K."/>
            <person name="Beeson K."/>
            <person name="Tran B."/>
            <person name="Rogers Y.-H."/>
            <person name="Friedman R."/>
            <person name="Venter J.C."/>
        </authorList>
    </citation>
    <scope>NUCLEOTIDE SEQUENCE [LARGE SCALE GENOMIC DNA]</scope>
    <source>
        <strain evidence="1 2">MED297</strain>
    </source>
</reference>
<protein>
    <recommendedName>
        <fullName evidence="3">Apea-like HEPN domain-containing protein</fullName>
    </recommendedName>
</protein>
<evidence type="ECO:0000313" key="1">
    <source>
        <dbReference type="EMBL" id="EAR09087.1"/>
    </source>
</evidence>
<dbReference type="HOGENOM" id="CLU_091717_0_0_6"/>
<keyword evidence="2" id="KW-1185">Reference proteome</keyword>
<comment type="caution">
    <text evidence="1">The sequence shown here is derived from an EMBL/GenBank/DDBJ whole genome shotgun (WGS) entry which is preliminary data.</text>
</comment>
<dbReference type="OrthoDB" id="1425096at2"/>
<gene>
    <name evidence="1" type="ORF">MED297_17133</name>
</gene>
<accession>A4BFJ2</accession>
<evidence type="ECO:0000313" key="2">
    <source>
        <dbReference type="Proteomes" id="UP000005953"/>
    </source>
</evidence>
<proteinExistence type="predicted"/>
<organism evidence="1 2">
    <name type="scientific">Reinekea blandensis MED297</name>
    <dbReference type="NCBI Taxonomy" id="314283"/>
    <lineage>
        <taxon>Bacteria</taxon>
        <taxon>Pseudomonadati</taxon>
        <taxon>Pseudomonadota</taxon>
        <taxon>Gammaproteobacteria</taxon>
        <taxon>Oceanospirillales</taxon>
        <taxon>Saccharospirillaceae</taxon>
        <taxon>Reinekea</taxon>
    </lineage>
</organism>
<name>A4BFJ2_9GAMM</name>
<sequence>MKDLTSSTAQHLKQQLKSADPALPDDLATRLHRAISWLQAAEDAVNDDMEFIALWIAFSACCSIDQQGDAPLEDHEQFLRFVGNLVKHDHGNRIYSCLWEEYSTHVKALIRNPYVFHPFWVSQREGNDAWQRQFDQSSLAALNALSRGRVTELCSIVLDRLFVLRNQLIFGGATYQGRVNREQVTDGAGLLGTLLPIMISIMLQAGDEDWGNIAYPVVGPLSSTR</sequence>
<evidence type="ECO:0008006" key="3">
    <source>
        <dbReference type="Google" id="ProtNLM"/>
    </source>
</evidence>
<dbReference type="RefSeq" id="WP_008043803.1">
    <property type="nucleotide sequence ID" value="NZ_CH724150.1"/>
</dbReference>
<dbReference type="EMBL" id="AAOE01000013">
    <property type="protein sequence ID" value="EAR09087.1"/>
    <property type="molecule type" value="Genomic_DNA"/>
</dbReference>
<dbReference type="AlphaFoldDB" id="A4BFJ2"/>